<protein>
    <submittedName>
        <fullName evidence="8">DMT family transporter</fullName>
    </submittedName>
</protein>
<dbReference type="PANTHER" id="PTHR32322">
    <property type="entry name" value="INNER MEMBRANE TRANSPORTER"/>
    <property type="match status" value="1"/>
</dbReference>
<accession>A0ABY5IT35</accession>
<dbReference type="InterPro" id="IPR050638">
    <property type="entry name" value="AA-Vitamin_Transporters"/>
</dbReference>
<keyword evidence="9" id="KW-1185">Reference proteome</keyword>
<feature type="transmembrane region" description="Helical" evidence="6">
    <location>
        <begin position="128"/>
        <end position="147"/>
    </location>
</feature>
<comment type="similarity">
    <text evidence="2">Belongs to the EamA transporter family.</text>
</comment>
<evidence type="ECO:0000256" key="1">
    <source>
        <dbReference type="ARBA" id="ARBA00004141"/>
    </source>
</evidence>
<evidence type="ECO:0000256" key="6">
    <source>
        <dbReference type="SAM" id="Phobius"/>
    </source>
</evidence>
<gene>
    <name evidence="8" type="ORF">NOX80_13735</name>
</gene>
<evidence type="ECO:0000256" key="4">
    <source>
        <dbReference type="ARBA" id="ARBA00022989"/>
    </source>
</evidence>
<evidence type="ECO:0000256" key="3">
    <source>
        <dbReference type="ARBA" id="ARBA00022692"/>
    </source>
</evidence>
<evidence type="ECO:0000313" key="9">
    <source>
        <dbReference type="Proteomes" id="UP001059844"/>
    </source>
</evidence>
<organism evidence="8 9">
    <name type="scientific">Flavobacterium cerinum</name>
    <dbReference type="NCBI Taxonomy" id="2502784"/>
    <lineage>
        <taxon>Bacteria</taxon>
        <taxon>Pseudomonadati</taxon>
        <taxon>Bacteroidota</taxon>
        <taxon>Flavobacteriia</taxon>
        <taxon>Flavobacteriales</taxon>
        <taxon>Flavobacteriaceae</taxon>
        <taxon>Flavobacterium</taxon>
    </lineage>
</organism>
<feature type="transmembrane region" description="Helical" evidence="6">
    <location>
        <begin position="66"/>
        <end position="83"/>
    </location>
</feature>
<feature type="domain" description="EamA" evidence="7">
    <location>
        <begin position="187"/>
        <end position="319"/>
    </location>
</feature>
<evidence type="ECO:0000256" key="2">
    <source>
        <dbReference type="ARBA" id="ARBA00007362"/>
    </source>
</evidence>
<feature type="transmembrane region" description="Helical" evidence="6">
    <location>
        <begin position="302"/>
        <end position="319"/>
    </location>
</feature>
<feature type="transmembrane region" description="Helical" evidence="6">
    <location>
        <begin position="21"/>
        <end position="46"/>
    </location>
</feature>
<feature type="transmembrane region" description="Helical" evidence="6">
    <location>
        <begin position="104"/>
        <end position="122"/>
    </location>
</feature>
<feature type="transmembrane region" description="Helical" evidence="6">
    <location>
        <begin position="159"/>
        <end position="176"/>
    </location>
</feature>
<dbReference type="RefSeq" id="WP_256550366.1">
    <property type="nucleotide sequence ID" value="NZ_CP101751.1"/>
</dbReference>
<proteinExistence type="inferred from homology"/>
<dbReference type="Proteomes" id="UP001059844">
    <property type="component" value="Chromosome"/>
</dbReference>
<dbReference type="InterPro" id="IPR000620">
    <property type="entry name" value="EamA_dom"/>
</dbReference>
<dbReference type="Pfam" id="PF00892">
    <property type="entry name" value="EamA"/>
    <property type="match status" value="2"/>
</dbReference>
<dbReference type="InterPro" id="IPR037185">
    <property type="entry name" value="EmrE-like"/>
</dbReference>
<name>A0ABY5IT35_9FLAO</name>
<sequence length="322" mass="35378">MLLQPEIRVVLLKQFLKTNYNFFFSFFFMSSIIKGFILAILAATLWGVSGTFGQFLFQQRGINVEWLITVRMLVSGCILLLFARFGEKSDLGSIWKNKKDAIQLIIFSTTGMLAVQYTYFAAIMHSNAATATVLQYSGPVFIAIYLAAKNKKLPRPVEYLAIALAVGGTFLLVTHGNIHSLAISGTALFFGLASAVALAIYTLQPIALLSRYKSSVIIGWGMLLGGIAFSFIKAPWSVEGQWDTQTYLYTAFIVLFGTLIAFYSYLTAVQIIGGQKASLLASAEPLSATIMAVLWLQVPFTAIDWMGSICIISTIFLLSKKS</sequence>
<feature type="domain" description="EamA" evidence="7">
    <location>
        <begin position="34"/>
        <end position="173"/>
    </location>
</feature>
<dbReference type="PANTHER" id="PTHR32322:SF2">
    <property type="entry name" value="EAMA DOMAIN-CONTAINING PROTEIN"/>
    <property type="match status" value="1"/>
</dbReference>
<feature type="transmembrane region" description="Helical" evidence="6">
    <location>
        <begin position="246"/>
        <end position="266"/>
    </location>
</feature>
<reference evidence="8" key="1">
    <citation type="submission" date="2022-07" db="EMBL/GenBank/DDBJ databases">
        <title>Isolation, identification, and degradation of a PFOSA degrading strain from sewage treatment plant.</title>
        <authorList>
            <person name="Zhang L."/>
            <person name="Huo Y."/>
        </authorList>
    </citation>
    <scope>NUCLEOTIDE SEQUENCE</scope>
    <source>
        <strain evidence="8">C1</strain>
    </source>
</reference>
<dbReference type="SUPFAM" id="SSF103481">
    <property type="entry name" value="Multidrug resistance efflux transporter EmrE"/>
    <property type="match status" value="2"/>
</dbReference>
<keyword evidence="5 6" id="KW-0472">Membrane</keyword>
<feature type="transmembrane region" description="Helical" evidence="6">
    <location>
        <begin position="215"/>
        <end position="234"/>
    </location>
</feature>
<feature type="transmembrane region" description="Helical" evidence="6">
    <location>
        <begin position="182"/>
        <end position="203"/>
    </location>
</feature>
<evidence type="ECO:0000313" key="8">
    <source>
        <dbReference type="EMBL" id="UUC44687.1"/>
    </source>
</evidence>
<evidence type="ECO:0000259" key="7">
    <source>
        <dbReference type="Pfam" id="PF00892"/>
    </source>
</evidence>
<evidence type="ECO:0000256" key="5">
    <source>
        <dbReference type="ARBA" id="ARBA00023136"/>
    </source>
</evidence>
<dbReference type="EMBL" id="CP101751">
    <property type="protein sequence ID" value="UUC44687.1"/>
    <property type="molecule type" value="Genomic_DNA"/>
</dbReference>
<keyword evidence="4 6" id="KW-1133">Transmembrane helix</keyword>
<keyword evidence="3 6" id="KW-0812">Transmembrane</keyword>
<comment type="subcellular location">
    <subcellularLocation>
        <location evidence="1">Membrane</location>
        <topology evidence="1">Multi-pass membrane protein</topology>
    </subcellularLocation>
</comment>
<feature type="transmembrane region" description="Helical" evidence="6">
    <location>
        <begin position="278"/>
        <end position="296"/>
    </location>
</feature>